<sequence length="359" mass="39314">MILILTSPDDVHADAAERELRRRGATWVRFDPADVPARASLSVGIRDGRLVRTLVRDRVPADRAPDDRTPADRVPADRPDTHRGDGDPGGAGRETVDLDAVTAVWFRRPGVPVAPAHLTSPYADFVVAESRQFVTDVWETLDVPALPAPRPVVLRAQHKVRQLQLALRVGFDLPATVAGNDPDAVLDLFSHTGGRLISKQVGLSSLGGDLLRFTEPVTHRDIAHVDGVRHCPFIAQARVPKQVELRVTVVDGRVFTAAIDSQRSNHARHDWRRQDGRNTPMRPYPLPDDVAARCVALTRRLGLRYGALDLIVTPDGRYVFIEINPTGQYLWVEEETGLPITAAVVDLLTTAAPAPGDPA</sequence>
<proteinExistence type="predicted"/>
<organism evidence="4 5">
    <name type="scientific">Micromonospora rosaria</name>
    <dbReference type="NCBI Taxonomy" id="47874"/>
    <lineage>
        <taxon>Bacteria</taxon>
        <taxon>Bacillati</taxon>
        <taxon>Actinomycetota</taxon>
        <taxon>Actinomycetes</taxon>
        <taxon>Micromonosporales</taxon>
        <taxon>Micromonosporaceae</taxon>
        <taxon>Micromonospora</taxon>
    </lineage>
</organism>
<name>A0A136PJ24_9ACTN</name>
<dbReference type="Proteomes" id="UP000070620">
    <property type="component" value="Unassembled WGS sequence"/>
</dbReference>
<comment type="caution">
    <text evidence="4">The sequence shown here is derived from an EMBL/GenBank/DDBJ whole genome shotgun (WGS) entry which is preliminary data.</text>
</comment>
<evidence type="ECO:0000313" key="5">
    <source>
        <dbReference type="Proteomes" id="UP000070620"/>
    </source>
</evidence>
<feature type="region of interest" description="Disordered" evidence="2">
    <location>
        <begin position="61"/>
        <end position="94"/>
    </location>
</feature>
<dbReference type="GO" id="GO:0018169">
    <property type="term" value="F:ribosomal S6-glutamic acid ligase activity"/>
    <property type="evidence" value="ECO:0007669"/>
    <property type="project" value="TreeGrafter"/>
</dbReference>
<dbReference type="GO" id="GO:0005524">
    <property type="term" value="F:ATP binding"/>
    <property type="evidence" value="ECO:0007669"/>
    <property type="project" value="UniProtKB-UniRule"/>
</dbReference>
<protein>
    <recommendedName>
        <fullName evidence="3">ATP-grasp domain-containing protein</fullName>
    </recommendedName>
</protein>
<feature type="domain" description="ATP-grasp" evidence="3">
    <location>
        <begin position="163"/>
        <end position="349"/>
    </location>
</feature>
<keyword evidence="1" id="KW-0067">ATP-binding</keyword>
<evidence type="ECO:0000259" key="3">
    <source>
        <dbReference type="PROSITE" id="PS50975"/>
    </source>
</evidence>
<dbReference type="SUPFAM" id="SSF56059">
    <property type="entry name" value="Glutathione synthetase ATP-binding domain-like"/>
    <property type="match status" value="1"/>
</dbReference>
<dbReference type="EMBL" id="LRQV01000204">
    <property type="protein sequence ID" value="KXK58353.1"/>
    <property type="molecule type" value="Genomic_DNA"/>
</dbReference>
<dbReference type="PANTHER" id="PTHR21621">
    <property type="entry name" value="RIBOSOMAL PROTEIN S6 MODIFICATION PROTEIN"/>
    <property type="match status" value="1"/>
</dbReference>
<dbReference type="OrthoDB" id="9794735at2"/>
<keyword evidence="5" id="KW-1185">Reference proteome</keyword>
<dbReference type="GO" id="GO:0009432">
    <property type="term" value="P:SOS response"/>
    <property type="evidence" value="ECO:0007669"/>
    <property type="project" value="TreeGrafter"/>
</dbReference>
<dbReference type="GO" id="GO:0046872">
    <property type="term" value="F:metal ion binding"/>
    <property type="evidence" value="ECO:0007669"/>
    <property type="project" value="InterPro"/>
</dbReference>
<evidence type="ECO:0000256" key="2">
    <source>
        <dbReference type="SAM" id="MobiDB-lite"/>
    </source>
</evidence>
<dbReference type="Gene3D" id="3.30.470.20">
    <property type="entry name" value="ATP-grasp fold, B domain"/>
    <property type="match status" value="1"/>
</dbReference>
<accession>A0A136PJ24</accession>
<dbReference type="PANTHER" id="PTHR21621:SF0">
    <property type="entry name" value="BETA-CITRYLGLUTAMATE SYNTHASE B-RELATED"/>
    <property type="match status" value="1"/>
</dbReference>
<evidence type="ECO:0000313" key="4">
    <source>
        <dbReference type="EMBL" id="KXK58353.1"/>
    </source>
</evidence>
<dbReference type="GO" id="GO:0005737">
    <property type="term" value="C:cytoplasm"/>
    <property type="evidence" value="ECO:0007669"/>
    <property type="project" value="TreeGrafter"/>
</dbReference>
<keyword evidence="1" id="KW-0547">Nucleotide-binding</keyword>
<evidence type="ECO:0000256" key="1">
    <source>
        <dbReference type="PROSITE-ProRule" id="PRU00409"/>
    </source>
</evidence>
<dbReference type="InterPro" id="IPR011761">
    <property type="entry name" value="ATP-grasp"/>
</dbReference>
<gene>
    <name evidence="4" type="ORF">AWW66_30245</name>
</gene>
<dbReference type="AlphaFoldDB" id="A0A136PJ24"/>
<feature type="compositionally biased region" description="Basic and acidic residues" evidence="2">
    <location>
        <begin position="61"/>
        <end position="86"/>
    </location>
</feature>
<reference evidence="4 5" key="1">
    <citation type="submission" date="2016-01" db="EMBL/GenBank/DDBJ databases">
        <title>Whole genome sequence and analysis of Micromonospora rosaria DSM 803, which can produce antibacterial substance rosamicin.</title>
        <authorList>
            <person name="Yang H."/>
            <person name="He X."/>
            <person name="Zhu D."/>
        </authorList>
    </citation>
    <scope>NUCLEOTIDE SEQUENCE [LARGE SCALE GENOMIC DNA]</scope>
    <source>
        <strain evidence="4 5">DSM 803</strain>
    </source>
</reference>
<dbReference type="PROSITE" id="PS50975">
    <property type="entry name" value="ATP_GRASP"/>
    <property type="match status" value="1"/>
</dbReference>
<dbReference type="RefSeq" id="WP_067373627.1">
    <property type="nucleotide sequence ID" value="NZ_JBIUBN010000026.1"/>
</dbReference>